<dbReference type="PANTHER" id="PTHR43586">
    <property type="entry name" value="CYSTEINE DESULFURASE"/>
    <property type="match status" value="1"/>
</dbReference>
<feature type="domain" description="Aminotransferase class V" evidence="2">
    <location>
        <begin position="18"/>
        <end position="383"/>
    </location>
</feature>
<organism evidence="3 4">
    <name type="scientific">Chitinophaga terrae</name>
    <name type="common">ex Kim and Jung 2007</name>
    <dbReference type="NCBI Taxonomy" id="408074"/>
    <lineage>
        <taxon>Bacteria</taxon>
        <taxon>Pseudomonadati</taxon>
        <taxon>Bacteroidota</taxon>
        <taxon>Chitinophagia</taxon>
        <taxon>Chitinophagales</taxon>
        <taxon>Chitinophagaceae</taxon>
        <taxon>Chitinophaga</taxon>
    </lineage>
</organism>
<dbReference type="OrthoDB" id="513408at2"/>
<dbReference type="GO" id="GO:0016829">
    <property type="term" value="F:lyase activity"/>
    <property type="evidence" value="ECO:0007669"/>
    <property type="project" value="UniProtKB-KW"/>
</dbReference>
<dbReference type="InterPro" id="IPR000192">
    <property type="entry name" value="Aminotrans_V_dom"/>
</dbReference>
<dbReference type="STRING" id="408074.SAMN05660909_05300"/>
<accession>A0A1H4GGQ0</accession>
<dbReference type="Gene3D" id="3.90.1150.10">
    <property type="entry name" value="Aspartate Aminotransferase, domain 1"/>
    <property type="match status" value="1"/>
</dbReference>
<dbReference type="InterPro" id="IPR015421">
    <property type="entry name" value="PyrdxlP-dep_Trfase_major"/>
</dbReference>
<protein>
    <submittedName>
        <fullName evidence="3">Selenocysteine lyase/Cysteine desulfurase</fullName>
    </submittedName>
</protein>
<name>A0A1H4GGQ0_9BACT</name>
<dbReference type="PANTHER" id="PTHR43586:SF24">
    <property type="entry name" value="BLR4730 PROTEIN"/>
    <property type="match status" value="1"/>
</dbReference>
<evidence type="ECO:0000256" key="1">
    <source>
        <dbReference type="ARBA" id="ARBA00022898"/>
    </source>
</evidence>
<keyword evidence="3" id="KW-0456">Lyase</keyword>
<sequence length="394" mass="44092">MDIQALRNDTPGCKNVVHFNNAGASLMPQQVLKAVQDYLETEAGYGGYETAAKYQERINQFYDAGARLLHCQPRNIAFTTNATDSYIKALSSIPLQKDDVVLLTKNDYSSNFISLLSLRERTGIRLIEINNSASGELDLNDLEEKIRKYQPKLLSVTHIPTSSGLVQPVDEIGQLVKQHDIFYLLDACQSIGQLDVDAISTHADFICGTSRKFLRGPRGGGILYVSDKALERKLTPLYPDLGAALWTSRDTYEVLKDAKRFELWEKSYALIMGSIAAIEYATNIGLNNIWQRNQELVALLRKELTAAGMTLQDKGQIHSAIITFTLPVQASGDTLKKYLNERGINISITPKSSAVIDFEEKNIDWAARVSPHYYNTEEEIHILIDALRSFNKLS</sequence>
<proteinExistence type="predicted"/>
<dbReference type="AlphaFoldDB" id="A0A1H4GGQ0"/>
<evidence type="ECO:0000313" key="4">
    <source>
        <dbReference type="Proteomes" id="UP000199656"/>
    </source>
</evidence>
<dbReference type="Proteomes" id="UP000199656">
    <property type="component" value="Unassembled WGS sequence"/>
</dbReference>
<evidence type="ECO:0000259" key="2">
    <source>
        <dbReference type="Pfam" id="PF00266"/>
    </source>
</evidence>
<dbReference type="SUPFAM" id="SSF53383">
    <property type="entry name" value="PLP-dependent transferases"/>
    <property type="match status" value="1"/>
</dbReference>
<reference evidence="4" key="1">
    <citation type="submission" date="2016-10" db="EMBL/GenBank/DDBJ databases">
        <authorList>
            <person name="Varghese N."/>
            <person name="Submissions S."/>
        </authorList>
    </citation>
    <scope>NUCLEOTIDE SEQUENCE [LARGE SCALE GENOMIC DNA]</scope>
    <source>
        <strain evidence="4">DSM 23920</strain>
    </source>
</reference>
<dbReference type="Gene3D" id="3.40.640.10">
    <property type="entry name" value="Type I PLP-dependent aspartate aminotransferase-like (Major domain)"/>
    <property type="match status" value="1"/>
</dbReference>
<dbReference type="InterPro" id="IPR015424">
    <property type="entry name" value="PyrdxlP-dep_Trfase"/>
</dbReference>
<keyword evidence="1" id="KW-0663">Pyridoxal phosphate</keyword>
<keyword evidence="4" id="KW-1185">Reference proteome</keyword>
<dbReference type="EMBL" id="FNRL01000039">
    <property type="protein sequence ID" value="SEB08441.1"/>
    <property type="molecule type" value="Genomic_DNA"/>
</dbReference>
<dbReference type="InterPro" id="IPR015422">
    <property type="entry name" value="PyrdxlP-dep_Trfase_small"/>
</dbReference>
<dbReference type="Pfam" id="PF00266">
    <property type="entry name" value="Aminotran_5"/>
    <property type="match status" value="1"/>
</dbReference>
<dbReference type="RefSeq" id="WP_089765765.1">
    <property type="nucleotide sequence ID" value="NZ_BKAT01000062.1"/>
</dbReference>
<evidence type="ECO:0000313" key="3">
    <source>
        <dbReference type="EMBL" id="SEB08441.1"/>
    </source>
</evidence>
<gene>
    <name evidence="3" type="ORF">SAMN05660909_05300</name>
</gene>